<reference evidence="2 3" key="1">
    <citation type="journal article" date="2016" name="Int. J. Syst. Evol. Microbiol.">
        <title>Desulfotomaculum ferrireducens sp. nov., a moderately thermophilic sulfate-reducing and dissimilatory Fe(III)-reducing bacterium isolated from compost.</title>
        <authorList>
            <person name="Yang G."/>
            <person name="Guo J."/>
            <person name="Zhuang L."/>
            <person name="Yuan Y."/>
            <person name="Zhou S."/>
        </authorList>
    </citation>
    <scope>NUCLEOTIDE SEQUENCE [LARGE SCALE GENOMIC DNA]</scope>
    <source>
        <strain evidence="2 3">GSS09</strain>
    </source>
</reference>
<accession>A0A1S6IZI4</accession>
<dbReference type="PANTHER" id="PTHR33169:SF14">
    <property type="entry name" value="TRANSCRIPTIONAL REGULATOR RV3488"/>
    <property type="match status" value="1"/>
</dbReference>
<dbReference type="InterPro" id="IPR036388">
    <property type="entry name" value="WH-like_DNA-bd_sf"/>
</dbReference>
<dbReference type="KEGG" id="dfg:B0537_14500"/>
<evidence type="ECO:0000259" key="1">
    <source>
        <dbReference type="Pfam" id="PF03551"/>
    </source>
</evidence>
<dbReference type="SUPFAM" id="SSF46785">
    <property type="entry name" value="Winged helix' DNA-binding domain"/>
    <property type="match status" value="1"/>
</dbReference>
<name>A0A1S6IZI4_9FIRM</name>
<feature type="domain" description="Transcription regulator PadR N-terminal" evidence="1">
    <location>
        <begin position="26"/>
        <end position="99"/>
    </location>
</feature>
<evidence type="ECO:0000313" key="2">
    <source>
        <dbReference type="EMBL" id="AQS60181.1"/>
    </source>
</evidence>
<organism evidence="2 3">
    <name type="scientific">Desulforamulus ferrireducens</name>
    <dbReference type="NCBI Taxonomy" id="1833852"/>
    <lineage>
        <taxon>Bacteria</taxon>
        <taxon>Bacillati</taxon>
        <taxon>Bacillota</taxon>
        <taxon>Clostridia</taxon>
        <taxon>Eubacteriales</taxon>
        <taxon>Peptococcaceae</taxon>
        <taxon>Desulforamulus</taxon>
    </lineage>
</organism>
<dbReference type="PANTHER" id="PTHR33169">
    <property type="entry name" value="PADR-FAMILY TRANSCRIPTIONAL REGULATOR"/>
    <property type="match status" value="1"/>
</dbReference>
<dbReference type="Pfam" id="PF03551">
    <property type="entry name" value="PadR"/>
    <property type="match status" value="1"/>
</dbReference>
<dbReference type="InterPro" id="IPR005149">
    <property type="entry name" value="Tscrpt_reg_PadR_N"/>
</dbReference>
<proteinExistence type="predicted"/>
<dbReference type="EMBL" id="CP019698">
    <property type="protein sequence ID" value="AQS60181.1"/>
    <property type="molecule type" value="Genomic_DNA"/>
</dbReference>
<keyword evidence="3" id="KW-1185">Reference proteome</keyword>
<gene>
    <name evidence="2" type="ORF">B0537_14500</name>
</gene>
<dbReference type="InterPro" id="IPR052509">
    <property type="entry name" value="Metal_resp_DNA-bind_regulator"/>
</dbReference>
<evidence type="ECO:0000313" key="3">
    <source>
        <dbReference type="Proteomes" id="UP000189464"/>
    </source>
</evidence>
<sequence>MNIVEVQSYMTNNINLSSDRIIEAQLLLLLQIKPSHGYELIQRLNDSDFTLGEVDPATVYRHLRRMDKEDLVKSHWETGPSGPGRRLYTITNNGEVLLAQWTASIRQQREKLENFIKTYEQYNL</sequence>
<dbReference type="STRING" id="1833852.B0537_14500"/>
<dbReference type="InterPro" id="IPR036390">
    <property type="entry name" value="WH_DNA-bd_sf"/>
</dbReference>
<dbReference type="Gene3D" id="1.10.10.10">
    <property type="entry name" value="Winged helix-like DNA-binding domain superfamily/Winged helix DNA-binding domain"/>
    <property type="match status" value="1"/>
</dbReference>
<dbReference type="AlphaFoldDB" id="A0A1S6IZI4"/>
<dbReference type="Proteomes" id="UP000189464">
    <property type="component" value="Chromosome"/>
</dbReference>
<protein>
    <submittedName>
        <fullName evidence="2">PadR family transcriptional regulator</fullName>
    </submittedName>
</protein>